<keyword evidence="12" id="KW-1185">Reference proteome</keyword>
<feature type="domain" description="Reverse transcriptase" evidence="9">
    <location>
        <begin position="217"/>
        <end position="396"/>
    </location>
</feature>
<dbReference type="InterPro" id="IPR043128">
    <property type="entry name" value="Rev_trsase/Diguanyl_cyclase"/>
</dbReference>
<dbReference type="CDD" id="cd01647">
    <property type="entry name" value="RT_LTR"/>
    <property type="match status" value="1"/>
</dbReference>
<reference evidence="11" key="1">
    <citation type="submission" date="2025-08" db="UniProtKB">
        <authorList>
            <consortium name="Ensembl"/>
        </authorList>
    </citation>
    <scope>IDENTIFICATION</scope>
</reference>
<dbReference type="Gene3D" id="2.40.70.10">
    <property type="entry name" value="Acid Proteases"/>
    <property type="match status" value="1"/>
</dbReference>
<keyword evidence="3" id="KW-0808">Transferase</keyword>
<proteinExistence type="inferred from homology"/>
<dbReference type="Gene3D" id="3.10.20.370">
    <property type="match status" value="1"/>
</dbReference>
<dbReference type="EC" id="3.1.26.4" evidence="2"/>
<dbReference type="Gene3D" id="1.10.340.70">
    <property type="match status" value="1"/>
</dbReference>
<dbReference type="FunFam" id="3.10.20.370:FF:000001">
    <property type="entry name" value="Retrovirus-related Pol polyprotein from transposon 17.6-like protein"/>
    <property type="match status" value="1"/>
</dbReference>
<dbReference type="InterPro" id="IPR041588">
    <property type="entry name" value="Integrase_H2C2"/>
</dbReference>
<dbReference type="GO" id="GO:0015074">
    <property type="term" value="P:DNA integration"/>
    <property type="evidence" value="ECO:0007669"/>
    <property type="project" value="InterPro"/>
</dbReference>
<dbReference type="GO" id="GO:0003676">
    <property type="term" value="F:nucleic acid binding"/>
    <property type="evidence" value="ECO:0007669"/>
    <property type="project" value="InterPro"/>
</dbReference>
<dbReference type="GO" id="GO:0016779">
    <property type="term" value="F:nucleotidyltransferase activity"/>
    <property type="evidence" value="ECO:0007669"/>
    <property type="project" value="UniProtKB-KW"/>
</dbReference>
<keyword evidence="4" id="KW-0548">Nucleotidyltransferase</keyword>
<dbReference type="Pfam" id="PF17921">
    <property type="entry name" value="Integrase_H2C2"/>
    <property type="match status" value="1"/>
</dbReference>
<dbReference type="InterPro" id="IPR021109">
    <property type="entry name" value="Peptidase_aspartic_dom_sf"/>
</dbReference>
<name>A0A8C5PNU0_9ANUR</name>
<evidence type="ECO:0000259" key="9">
    <source>
        <dbReference type="PROSITE" id="PS50878"/>
    </source>
</evidence>
<dbReference type="Pfam" id="PF00078">
    <property type="entry name" value="RVT_1"/>
    <property type="match status" value="1"/>
</dbReference>
<keyword evidence="6" id="KW-0255">Endonuclease</keyword>
<feature type="domain" description="Integrase catalytic" evidence="10">
    <location>
        <begin position="739"/>
        <end position="898"/>
    </location>
</feature>
<dbReference type="CDD" id="cd09274">
    <property type="entry name" value="RNase_HI_RT_Ty3"/>
    <property type="match status" value="1"/>
</dbReference>
<dbReference type="FunFam" id="1.10.340.70:FF:000001">
    <property type="entry name" value="Retrovirus-related Pol polyprotein from transposon gypsy-like Protein"/>
    <property type="match status" value="1"/>
</dbReference>
<keyword evidence="7" id="KW-0511">Multifunctional enzyme</keyword>
<dbReference type="Pfam" id="PF17919">
    <property type="entry name" value="RT_RNaseH_2"/>
    <property type="match status" value="1"/>
</dbReference>
<evidence type="ECO:0000313" key="12">
    <source>
        <dbReference type="Proteomes" id="UP000694569"/>
    </source>
</evidence>
<protein>
    <recommendedName>
        <fullName evidence="8">Gypsy retrotransposon integrase-like protein 1</fullName>
        <ecNumber evidence="2">3.1.26.4</ecNumber>
    </recommendedName>
</protein>
<evidence type="ECO:0000256" key="4">
    <source>
        <dbReference type="ARBA" id="ARBA00022695"/>
    </source>
</evidence>
<dbReference type="PANTHER" id="PTHR37984">
    <property type="entry name" value="PROTEIN CBG26694"/>
    <property type="match status" value="1"/>
</dbReference>
<evidence type="ECO:0000256" key="2">
    <source>
        <dbReference type="ARBA" id="ARBA00012180"/>
    </source>
</evidence>
<dbReference type="GO" id="GO:0004523">
    <property type="term" value="F:RNA-DNA hybrid ribonuclease activity"/>
    <property type="evidence" value="ECO:0007669"/>
    <property type="project" value="UniProtKB-EC"/>
</dbReference>
<dbReference type="PANTHER" id="PTHR37984:SF5">
    <property type="entry name" value="PROTEIN NYNRIN-LIKE"/>
    <property type="match status" value="1"/>
</dbReference>
<sequence>MSPVKDTKLMLPVSLAWETKTTHTTAILDSGAAGNFIDVNYASSISLPLVVRETPLAVEAIDGRPLSCPRITHDTVTVVLTTGLLHKEEIIFQVIHSPSNPVVLGFPWSVEHNPVIDWPKGEILSWSPACFGTCLIPIQHVGALNTPTAPPLSTEVPDQYADLRAVFDKREAEKLPPHRPYDCAIDIHPGTMPPRGKVYPLSIKENQIMEEYIKENLERGFIQRSSSPAGAGFFFVSKKEGDLRPCIDNRGLNKITIKNVYPIPLISELFDRLRGSAVYTKLDLRGAYNLIRIKEGHEWRTAFNTRSGHYEYLVMPFGLCNAPAVFQDFINDVLRDFLQTFVIVYLDDILIYSPDLKTHHAHVRQVLAKLLDNGLYCKLEKCLFDITTVKFLGYIITPEGFEMDPSKLKAISEWPLPQALKAIQRFLEFSNYYRRFIKNYSAVAFPIINMTRKGLKNQIWSSQSKQAFEALKQAFTSAPVLRHPDPRIPFVLEVDASEIGIGAVLSQRESPGKPLHPCGFFSRKLSPAERNYDIGNRELLAIVSALSEWRYLLEGTLDPLLIITDHKNLTYIGDAKRLNARQARWSLLLSRFNFVMIYRPGDRNVKADALSRQYDPYESNTQDHNPIVPPERIVASTVLSVSLPFLERLQAVQVGAPPDKPPDMLFVPEKERQELLIMFHDSKPAGHPGITKTLTSISRQFWWPTMRQDVRLFVLACQVCARSKTSKSLPVGLLQPLPMPKRPWSHLSMDFIVDLPKSKGHTVVLTVVDRFSKMAHFVPLPKLPTAKELAVVFAREIVRIHGVPSEIVSDRGAQFVSRFWRVFCAEMGVRLAFSSAYHPQTNGAAERANQGLEQYIRCFTTQQQDNWSELLPWAEYARNNAVNETTGHSPFSAIYGFFPPALPLQFTEQAIPALDDHLTQLQEMWRQIRENMERNVAVQKRKADRHRLQAPSYNVGIEFGCPLGT</sequence>
<dbReference type="Ensembl" id="ENSLLET00000026629.1">
    <property type="protein sequence ID" value="ENSLLEP00000025646.1"/>
    <property type="gene ID" value="ENSLLEG00000016292.1"/>
</dbReference>
<dbReference type="Pfam" id="PF00665">
    <property type="entry name" value="rve"/>
    <property type="match status" value="1"/>
</dbReference>
<dbReference type="InterPro" id="IPR041577">
    <property type="entry name" value="RT_RNaseH_2"/>
</dbReference>
<accession>A0A8C5PNU0</accession>
<organism evidence="11 12">
    <name type="scientific">Leptobrachium leishanense</name>
    <name type="common">Leishan spiny toad</name>
    <dbReference type="NCBI Taxonomy" id="445787"/>
    <lineage>
        <taxon>Eukaryota</taxon>
        <taxon>Metazoa</taxon>
        <taxon>Chordata</taxon>
        <taxon>Craniata</taxon>
        <taxon>Vertebrata</taxon>
        <taxon>Euteleostomi</taxon>
        <taxon>Amphibia</taxon>
        <taxon>Batrachia</taxon>
        <taxon>Anura</taxon>
        <taxon>Pelobatoidea</taxon>
        <taxon>Megophryidae</taxon>
        <taxon>Leptobrachium</taxon>
    </lineage>
</organism>
<evidence type="ECO:0000256" key="1">
    <source>
        <dbReference type="ARBA" id="ARBA00010879"/>
    </source>
</evidence>
<evidence type="ECO:0000256" key="3">
    <source>
        <dbReference type="ARBA" id="ARBA00022679"/>
    </source>
</evidence>
<dbReference type="CDD" id="cd00303">
    <property type="entry name" value="retropepsin_like"/>
    <property type="match status" value="1"/>
</dbReference>
<dbReference type="InterPro" id="IPR001584">
    <property type="entry name" value="Integrase_cat-core"/>
</dbReference>
<dbReference type="InterPro" id="IPR043502">
    <property type="entry name" value="DNA/RNA_pol_sf"/>
</dbReference>
<evidence type="ECO:0000256" key="8">
    <source>
        <dbReference type="ARBA" id="ARBA00039658"/>
    </source>
</evidence>
<dbReference type="InterPro" id="IPR050951">
    <property type="entry name" value="Retrovirus_Pol_polyprotein"/>
</dbReference>
<dbReference type="InterPro" id="IPR012337">
    <property type="entry name" value="RNaseH-like_sf"/>
</dbReference>
<evidence type="ECO:0000256" key="6">
    <source>
        <dbReference type="ARBA" id="ARBA00022759"/>
    </source>
</evidence>
<dbReference type="SUPFAM" id="SSF53098">
    <property type="entry name" value="Ribonuclease H-like"/>
    <property type="match status" value="1"/>
</dbReference>
<dbReference type="Gene3D" id="3.10.10.10">
    <property type="entry name" value="HIV Type 1 Reverse Transcriptase, subunit A, domain 1"/>
    <property type="match status" value="1"/>
</dbReference>
<keyword evidence="5" id="KW-0540">Nuclease</keyword>
<evidence type="ECO:0000259" key="10">
    <source>
        <dbReference type="PROSITE" id="PS50994"/>
    </source>
</evidence>
<evidence type="ECO:0000256" key="7">
    <source>
        <dbReference type="ARBA" id="ARBA00023268"/>
    </source>
</evidence>
<dbReference type="OrthoDB" id="8052860at2759"/>
<evidence type="ECO:0000256" key="5">
    <source>
        <dbReference type="ARBA" id="ARBA00022722"/>
    </source>
</evidence>
<dbReference type="AlphaFoldDB" id="A0A8C5PNU0"/>
<dbReference type="PROSITE" id="PS50878">
    <property type="entry name" value="RT_POL"/>
    <property type="match status" value="1"/>
</dbReference>
<dbReference type="InterPro" id="IPR036397">
    <property type="entry name" value="RNaseH_sf"/>
</dbReference>
<dbReference type="Gene3D" id="3.30.70.270">
    <property type="match status" value="2"/>
</dbReference>
<dbReference type="FunFam" id="3.30.70.270:FF:000020">
    <property type="entry name" value="Transposon Tf2-6 polyprotein-like Protein"/>
    <property type="match status" value="1"/>
</dbReference>
<dbReference type="SUPFAM" id="SSF56672">
    <property type="entry name" value="DNA/RNA polymerases"/>
    <property type="match status" value="1"/>
</dbReference>
<dbReference type="InterPro" id="IPR000477">
    <property type="entry name" value="RT_dom"/>
</dbReference>
<keyword evidence="6" id="KW-0378">Hydrolase</keyword>
<dbReference type="PROSITE" id="PS50994">
    <property type="entry name" value="INTEGRASE"/>
    <property type="match status" value="1"/>
</dbReference>
<dbReference type="Gene3D" id="3.30.420.10">
    <property type="entry name" value="Ribonuclease H-like superfamily/Ribonuclease H"/>
    <property type="match status" value="1"/>
</dbReference>
<comment type="similarity">
    <text evidence="1">Belongs to the beta type-B retroviral polymerase family. HERV class-II K(HML-2) pol subfamily.</text>
</comment>
<reference evidence="11" key="2">
    <citation type="submission" date="2025-09" db="UniProtKB">
        <authorList>
            <consortium name="Ensembl"/>
        </authorList>
    </citation>
    <scope>IDENTIFICATION</scope>
</reference>
<dbReference type="Proteomes" id="UP000694569">
    <property type="component" value="Unplaced"/>
</dbReference>
<evidence type="ECO:0000313" key="11">
    <source>
        <dbReference type="Ensembl" id="ENSLLEP00000025646.1"/>
    </source>
</evidence>
<dbReference type="FunFam" id="3.30.420.10:FF:000032">
    <property type="entry name" value="Retrovirus-related Pol polyprotein from transposon 297-like Protein"/>
    <property type="match status" value="1"/>
</dbReference>
<dbReference type="GeneTree" id="ENSGT01040000240511"/>